<dbReference type="AlphaFoldDB" id="A0A1Q8QR04"/>
<evidence type="ECO:0000313" key="6">
    <source>
        <dbReference type="Proteomes" id="UP000186102"/>
    </source>
</evidence>
<dbReference type="PANTHER" id="PTHR32347">
    <property type="entry name" value="EFFLUX SYSTEM COMPONENT YKNX-RELATED"/>
    <property type="match status" value="1"/>
</dbReference>
<feature type="coiled-coil region" evidence="3">
    <location>
        <begin position="112"/>
        <end position="203"/>
    </location>
</feature>
<dbReference type="EMBL" id="MLBF01000030">
    <property type="protein sequence ID" value="OLN29732.1"/>
    <property type="molecule type" value="Genomic_DNA"/>
</dbReference>
<dbReference type="Proteomes" id="UP000186102">
    <property type="component" value="Unassembled WGS sequence"/>
</dbReference>
<sequence length="440" mass="48036">MAIEKTMLNSTPKTFKLRNLKLPNRKQRKFLIAGGLVVLVLIAVAVSNATPLSAKVLTLHPQDFTKGFTEQGQIIPSEEWPIFNQVDGKLQSLKVKDGDSVKKGQVLFEMSTSDLNYQLEGLKAQIQSLEGQRLQNYKTPNSAQIAQQKLMIEQAEKDAQTAELNLTRMKALVDVGSISKLQLEEAQASLDKATNYLAQQKEGLNLIYEQNQVSPGTEQYYDNQEKVVQAQISQLEDKKSKAAGVAPQDGIVKDLTLKEGNVIPIGQQVMTVYGNKGYKLESFVLASDALDIKMGSPVQIVQATSAGNKQFSGKVEAVDSSAVERVSSLGLKENRVKVTIVFVGNSSSPAVILGSNVDVKFTTLEVPSKLLIPKTALFPYQQGEAVWLVQQGIAKIKPVKKGLENDSDVIIEQGLSEGDVILLDTNLTNLKEGKRVKASL</sequence>
<dbReference type="Gene3D" id="2.40.50.100">
    <property type="match status" value="1"/>
</dbReference>
<evidence type="ECO:0000259" key="4">
    <source>
        <dbReference type="Pfam" id="PF25917"/>
    </source>
</evidence>
<dbReference type="RefSeq" id="WP_075365919.1">
    <property type="nucleotide sequence ID" value="NZ_MLBF01000030.1"/>
</dbReference>
<gene>
    <name evidence="5" type="ORF">DSOL_3438</name>
</gene>
<proteinExistence type="predicted"/>
<evidence type="ECO:0000256" key="3">
    <source>
        <dbReference type="SAM" id="Coils"/>
    </source>
</evidence>
<evidence type="ECO:0000313" key="5">
    <source>
        <dbReference type="EMBL" id="OLN29732.1"/>
    </source>
</evidence>
<protein>
    <submittedName>
        <fullName evidence="5">Putative Co/Zn/Cd efflux system membrane fusion protein</fullName>
    </submittedName>
</protein>
<dbReference type="InterPro" id="IPR058625">
    <property type="entry name" value="MdtA-like_BSH"/>
</dbReference>
<feature type="domain" description="Multidrug resistance protein MdtA-like barrel-sandwich hybrid" evidence="4">
    <location>
        <begin position="84"/>
        <end position="271"/>
    </location>
</feature>
<dbReference type="Gene3D" id="2.40.30.170">
    <property type="match status" value="1"/>
</dbReference>
<dbReference type="Pfam" id="PF25917">
    <property type="entry name" value="BSH_RND"/>
    <property type="match status" value="1"/>
</dbReference>
<dbReference type="STRING" id="1888891.DSOL_3438"/>
<organism evidence="5 6">
    <name type="scientific">Desulfosporosinus metallidurans</name>
    <dbReference type="NCBI Taxonomy" id="1888891"/>
    <lineage>
        <taxon>Bacteria</taxon>
        <taxon>Bacillati</taxon>
        <taxon>Bacillota</taxon>
        <taxon>Clostridia</taxon>
        <taxon>Eubacteriales</taxon>
        <taxon>Desulfitobacteriaceae</taxon>
        <taxon>Desulfosporosinus</taxon>
    </lineage>
</organism>
<dbReference type="SUPFAM" id="SSF111369">
    <property type="entry name" value="HlyD-like secretion proteins"/>
    <property type="match status" value="1"/>
</dbReference>
<dbReference type="Gene3D" id="1.10.287.470">
    <property type="entry name" value="Helix hairpin bin"/>
    <property type="match status" value="1"/>
</dbReference>
<evidence type="ECO:0000256" key="2">
    <source>
        <dbReference type="ARBA" id="ARBA00023054"/>
    </source>
</evidence>
<accession>A0A1Q8QR04</accession>
<comment type="caution">
    <text evidence="5">The sequence shown here is derived from an EMBL/GenBank/DDBJ whole genome shotgun (WGS) entry which is preliminary data.</text>
</comment>
<dbReference type="OrthoDB" id="11589at2"/>
<dbReference type="InterPro" id="IPR050465">
    <property type="entry name" value="UPF0194_transport"/>
</dbReference>
<reference evidence="5 6" key="1">
    <citation type="submission" date="2016-09" db="EMBL/GenBank/DDBJ databases">
        <title>Complete genome of Desulfosporosinus sp. OL.</title>
        <authorList>
            <person name="Mardanov A."/>
            <person name="Beletsky A."/>
            <person name="Panova A."/>
            <person name="Karnachuk O."/>
            <person name="Ravin N."/>
        </authorList>
    </citation>
    <scope>NUCLEOTIDE SEQUENCE [LARGE SCALE GENOMIC DNA]</scope>
    <source>
        <strain evidence="5 6">OL</strain>
    </source>
</reference>
<comment type="subcellular location">
    <subcellularLocation>
        <location evidence="1">Cell envelope</location>
    </subcellularLocation>
</comment>
<dbReference type="PANTHER" id="PTHR32347:SF23">
    <property type="entry name" value="BLL5650 PROTEIN"/>
    <property type="match status" value="1"/>
</dbReference>
<keyword evidence="6" id="KW-1185">Reference proteome</keyword>
<dbReference type="GO" id="GO:0030313">
    <property type="term" value="C:cell envelope"/>
    <property type="evidence" value="ECO:0007669"/>
    <property type="project" value="UniProtKB-SubCell"/>
</dbReference>
<evidence type="ECO:0000256" key="1">
    <source>
        <dbReference type="ARBA" id="ARBA00004196"/>
    </source>
</evidence>
<name>A0A1Q8QR04_9FIRM</name>
<dbReference type="Gene3D" id="2.40.420.20">
    <property type="match status" value="1"/>
</dbReference>
<keyword evidence="2 3" id="KW-0175">Coiled coil</keyword>